<dbReference type="PROSITE" id="PS50042">
    <property type="entry name" value="CNMP_BINDING_3"/>
    <property type="match status" value="1"/>
</dbReference>
<proteinExistence type="predicted"/>
<comment type="caution">
    <text evidence="2">The sequence shown here is derived from an EMBL/GenBank/DDBJ whole genome shotgun (WGS) entry which is preliminary data.</text>
</comment>
<sequence length="152" mass="17400">MESMEQLLAEHPFLQGLAPQYLSRLASCAEVRQYAAGQFLFREGEEVREFFLVRHGQVAMEIYSARRGPITVQTRQGGDILGWIGLPPPYLWNFDGRAMVITRTIAIRVECLYQLCETDHEIGYTLLKRYVGAMAEHFKSLKLQLVDIIHGL</sequence>
<accession>A0A7C3SHK3</accession>
<reference evidence="2" key="1">
    <citation type="journal article" date="2020" name="mSystems">
        <title>Genome- and Community-Level Interaction Insights into Carbon Utilization and Element Cycling Functions of Hydrothermarchaeota in Hydrothermal Sediment.</title>
        <authorList>
            <person name="Zhou Z."/>
            <person name="Liu Y."/>
            <person name="Xu W."/>
            <person name="Pan J."/>
            <person name="Luo Z.H."/>
            <person name="Li M."/>
        </authorList>
    </citation>
    <scope>NUCLEOTIDE SEQUENCE [LARGE SCALE GENOMIC DNA]</scope>
    <source>
        <strain evidence="2">SpSt-776</strain>
    </source>
</reference>
<dbReference type="CDD" id="cd00038">
    <property type="entry name" value="CAP_ED"/>
    <property type="match status" value="1"/>
</dbReference>
<dbReference type="AlphaFoldDB" id="A0A7C3SHK3"/>
<evidence type="ECO:0000313" key="2">
    <source>
        <dbReference type="EMBL" id="HGB13680.1"/>
    </source>
</evidence>
<gene>
    <name evidence="2" type="ORF">ENV62_00335</name>
</gene>
<evidence type="ECO:0000259" key="1">
    <source>
        <dbReference type="PROSITE" id="PS50042"/>
    </source>
</evidence>
<dbReference type="InterPro" id="IPR000595">
    <property type="entry name" value="cNMP-bd_dom"/>
</dbReference>
<dbReference type="Pfam" id="PF00027">
    <property type="entry name" value="cNMP_binding"/>
    <property type="match status" value="1"/>
</dbReference>
<dbReference type="SMART" id="SM00100">
    <property type="entry name" value="cNMP"/>
    <property type="match status" value="1"/>
</dbReference>
<organism evidence="2">
    <name type="scientific">Desulfobacca acetoxidans</name>
    <dbReference type="NCBI Taxonomy" id="60893"/>
    <lineage>
        <taxon>Bacteria</taxon>
        <taxon>Pseudomonadati</taxon>
        <taxon>Thermodesulfobacteriota</taxon>
        <taxon>Desulfobaccia</taxon>
        <taxon>Desulfobaccales</taxon>
        <taxon>Desulfobaccaceae</taxon>
        <taxon>Desulfobacca</taxon>
    </lineage>
</organism>
<dbReference type="InterPro" id="IPR018490">
    <property type="entry name" value="cNMP-bd_dom_sf"/>
</dbReference>
<protein>
    <submittedName>
        <fullName evidence="2">Cyclic nucleotide-binding domain-containing protein</fullName>
    </submittedName>
</protein>
<dbReference type="InterPro" id="IPR014710">
    <property type="entry name" value="RmlC-like_jellyroll"/>
</dbReference>
<dbReference type="EMBL" id="DTHB01000007">
    <property type="protein sequence ID" value="HGB13680.1"/>
    <property type="molecule type" value="Genomic_DNA"/>
</dbReference>
<dbReference type="Gene3D" id="2.60.120.10">
    <property type="entry name" value="Jelly Rolls"/>
    <property type="match status" value="1"/>
</dbReference>
<name>A0A7C3SHK3_9BACT</name>
<dbReference type="SUPFAM" id="SSF51206">
    <property type="entry name" value="cAMP-binding domain-like"/>
    <property type="match status" value="1"/>
</dbReference>
<feature type="domain" description="Cyclic nucleotide-binding" evidence="1">
    <location>
        <begin position="13"/>
        <end position="86"/>
    </location>
</feature>